<evidence type="ECO:0000256" key="3">
    <source>
        <dbReference type="ARBA" id="ARBA00022528"/>
    </source>
</evidence>
<name>A0A175YL42_DAUCS</name>
<organism evidence="10 11">
    <name type="scientific">Daucus carota subsp. sativus</name>
    <name type="common">Carrot</name>
    <dbReference type="NCBI Taxonomy" id="79200"/>
    <lineage>
        <taxon>Eukaryota</taxon>
        <taxon>Viridiplantae</taxon>
        <taxon>Streptophyta</taxon>
        <taxon>Embryophyta</taxon>
        <taxon>Tracheophyta</taxon>
        <taxon>Spermatophyta</taxon>
        <taxon>Magnoliopsida</taxon>
        <taxon>eudicotyledons</taxon>
        <taxon>Gunneridae</taxon>
        <taxon>Pentapetalae</taxon>
        <taxon>asterids</taxon>
        <taxon>campanulids</taxon>
        <taxon>Apiales</taxon>
        <taxon>Apiaceae</taxon>
        <taxon>Apioideae</taxon>
        <taxon>Scandiceae</taxon>
        <taxon>Daucinae</taxon>
        <taxon>Daucus</taxon>
        <taxon>Daucus sect. Daucus</taxon>
    </lineage>
</organism>
<comment type="subcellular location">
    <subcellularLocation>
        <location evidence="1">Plastid</location>
        <location evidence="1">Chloroplast</location>
    </subcellularLocation>
</comment>
<evidence type="ECO:0000256" key="1">
    <source>
        <dbReference type="ARBA" id="ARBA00004229"/>
    </source>
</evidence>
<evidence type="ECO:0000256" key="4">
    <source>
        <dbReference type="ARBA" id="ARBA00022640"/>
    </source>
</evidence>
<keyword evidence="4" id="KW-0934">Plastid</keyword>
<dbReference type="PANTHER" id="PTHR31403">
    <property type="entry name" value="PHOSPHOLIPASE A1-IBETA2, CHLOROPLASTIC"/>
    <property type="match status" value="1"/>
</dbReference>
<protein>
    <recommendedName>
        <fullName evidence="9">Fungal lipase-type domain-containing protein</fullName>
    </recommendedName>
</protein>
<dbReference type="Proteomes" id="UP000077755">
    <property type="component" value="Chromosome 8"/>
</dbReference>
<sequence length="436" mass="48482">MAVRGLSLTNASNFVAFSGDGTVKKINENSCKMSRKFSVDAGFAARKSAARKVVERSSCLARLWKEVRGVHNGKDVVEPLDPLLQHEILRYGEFVAACYQVFDLDPGSSRYLNCKYGKNSMLSEVGLLDSGYEVTKYIYATPDITIPTQNDRCCGRWIGYIAVSSDEQVKRHGRRDVMVVFRGTVTHHEWLANFMSSLTPARLDPHTSRPNVKVGAGVLSLYTSNESGNKFGLGSCREQLLCEVTRLLNMYKGEETVITLAGHSMGSSLALLLAYDIAELQLNVNDNTKNKIPITVVSFGGPRVGNQGFKERCDELGVNVLRVVNVNDPITKMPGVVFNENFRVLGMNMGFPLLCCSCYVHVGVEIALDFLKMRNPSRVHDIETYLSLLKLPNKAEIKQKGLDIVDKVNWFLSRAQNIKSLETAMDMVSMTQSQRT</sequence>
<evidence type="ECO:0000256" key="2">
    <source>
        <dbReference type="ARBA" id="ARBA00010701"/>
    </source>
</evidence>
<reference evidence="10" key="2">
    <citation type="submission" date="2022-03" db="EMBL/GenBank/DDBJ databases">
        <title>Draft title - Genomic analysis of global carrot germplasm unveils the trajectory of domestication and the origin of high carotenoid orange carrot.</title>
        <authorList>
            <person name="Iorizzo M."/>
            <person name="Ellison S."/>
            <person name="Senalik D."/>
            <person name="Macko-Podgorni A."/>
            <person name="Grzebelus D."/>
            <person name="Bostan H."/>
            <person name="Rolling W."/>
            <person name="Curaba J."/>
            <person name="Simon P."/>
        </authorList>
    </citation>
    <scope>NUCLEOTIDE SEQUENCE</scope>
    <source>
        <tissue evidence="10">Leaf</tissue>
    </source>
</reference>
<dbReference type="EMBL" id="CP093350">
    <property type="protein sequence ID" value="WOH11769.1"/>
    <property type="molecule type" value="Genomic_DNA"/>
</dbReference>
<dbReference type="CDD" id="cd00519">
    <property type="entry name" value="Lipase_3"/>
    <property type="match status" value="1"/>
</dbReference>
<keyword evidence="11" id="KW-1185">Reference proteome</keyword>
<keyword evidence="6" id="KW-0809">Transit peptide</keyword>
<evidence type="ECO:0000256" key="7">
    <source>
        <dbReference type="ARBA" id="ARBA00022963"/>
    </source>
</evidence>
<proteinExistence type="inferred from homology"/>
<accession>A0A175YL42</accession>
<evidence type="ECO:0000313" key="11">
    <source>
        <dbReference type="Proteomes" id="UP000077755"/>
    </source>
</evidence>
<dbReference type="GO" id="GO:0016042">
    <property type="term" value="P:lipid catabolic process"/>
    <property type="evidence" value="ECO:0007669"/>
    <property type="project" value="UniProtKB-KW"/>
</dbReference>
<dbReference type="GO" id="GO:0008970">
    <property type="term" value="F:phospholipase A1 activity"/>
    <property type="evidence" value="ECO:0007669"/>
    <property type="project" value="TreeGrafter"/>
</dbReference>
<dbReference type="SUPFAM" id="SSF53474">
    <property type="entry name" value="alpha/beta-Hydrolases"/>
    <property type="match status" value="1"/>
</dbReference>
<dbReference type="InterPro" id="IPR029058">
    <property type="entry name" value="AB_hydrolase_fold"/>
</dbReference>
<evidence type="ECO:0000313" key="10">
    <source>
        <dbReference type="EMBL" id="WOH11769.1"/>
    </source>
</evidence>
<evidence type="ECO:0000256" key="8">
    <source>
        <dbReference type="ARBA" id="ARBA00023098"/>
    </source>
</evidence>
<comment type="similarity">
    <text evidence="2">Belongs to the AB hydrolase superfamily. Lipase family.</text>
</comment>
<dbReference type="Pfam" id="PF01764">
    <property type="entry name" value="Lipase_3"/>
    <property type="match status" value="1"/>
</dbReference>
<dbReference type="KEGG" id="dcr:108198210"/>
<dbReference type="Gene3D" id="3.40.50.1820">
    <property type="entry name" value="alpha/beta hydrolase"/>
    <property type="match status" value="1"/>
</dbReference>
<dbReference type="PANTHER" id="PTHR31403:SF4">
    <property type="entry name" value="PHOSPHOLIPASE A1-IALPHA2, CHLOROPLASTIC"/>
    <property type="match status" value="1"/>
</dbReference>
<dbReference type="OMA" id="KWIGYIA"/>
<dbReference type="GO" id="GO:0047714">
    <property type="term" value="F:galactolipase activity"/>
    <property type="evidence" value="ECO:0007669"/>
    <property type="project" value="UniProtKB-ARBA"/>
</dbReference>
<evidence type="ECO:0000256" key="6">
    <source>
        <dbReference type="ARBA" id="ARBA00022946"/>
    </source>
</evidence>
<dbReference type="InterPro" id="IPR002921">
    <property type="entry name" value="Fungal_lipase-type"/>
</dbReference>
<feature type="domain" description="Fungal lipase-type" evidence="9">
    <location>
        <begin position="179"/>
        <end position="336"/>
    </location>
</feature>
<dbReference type="Gramene" id="KZM84434">
    <property type="protein sequence ID" value="KZM84434"/>
    <property type="gene ID" value="DCAR_028144"/>
</dbReference>
<dbReference type="OrthoDB" id="426718at2759"/>
<gene>
    <name evidence="10" type="ORF">DCAR_0831261</name>
</gene>
<keyword evidence="3" id="KW-0150">Chloroplast</keyword>
<keyword evidence="5" id="KW-0378">Hydrolase</keyword>
<keyword evidence="7" id="KW-0442">Lipid degradation</keyword>
<evidence type="ECO:0000256" key="5">
    <source>
        <dbReference type="ARBA" id="ARBA00022801"/>
    </source>
</evidence>
<keyword evidence="8" id="KW-0443">Lipid metabolism</keyword>
<dbReference type="GO" id="GO:0009507">
    <property type="term" value="C:chloroplast"/>
    <property type="evidence" value="ECO:0007669"/>
    <property type="project" value="UniProtKB-SubCell"/>
</dbReference>
<reference evidence="10" key="1">
    <citation type="journal article" date="2016" name="Nat. Genet.">
        <title>A high-quality carrot genome assembly provides new insights into carotenoid accumulation and asterid genome evolution.</title>
        <authorList>
            <person name="Iorizzo M."/>
            <person name="Ellison S."/>
            <person name="Senalik D."/>
            <person name="Zeng P."/>
            <person name="Satapoomin P."/>
            <person name="Huang J."/>
            <person name="Bowman M."/>
            <person name="Iovene M."/>
            <person name="Sanseverino W."/>
            <person name="Cavagnaro P."/>
            <person name="Yildiz M."/>
            <person name="Macko-Podgorni A."/>
            <person name="Moranska E."/>
            <person name="Grzebelus E."/>
            <person name="Grzebelus D."/>
            <person name="Ashrafi H."/>
            <person name="Zheng Z."/>
            <person name="Cheng S."/>
            <person name="Spooner D."/>
            <person name="Van Deynze A."/>
            <person name="Simon P."/>
        </authorList>
    </citation>
    <scope>NUCLEOTIDE SEQUENCE</scope>
    <source>
        <tissue evidence="10">Leaf</tissue>
    </source>
</reference>
<evidence type="ECO:0000259" key="9">
    <source>
        <dbReference type="Pfam" id="PF01764"/>
    </source>
</evidence>
<dbReference type="AlphaFoldDB" id="A0A175YL42"/>